<dbReference type="GO" id="GO:0003677">
    <property type="term" value="F:DNA binding"/>
    <property type="evidence" value="ECO:0007669"/>
    <property type="project" value="UniProtKB-KW"/>
</dbReference>
<sequence length="119" mass="12242">MSEVGFDSRSASGFYSRVFFMGEDGGAPPVGAASGGPHWLPPGGHSDRPPPAHRGAAGRLPPPLPVLRLTPSPYLVPTGQARARLVSRTIFATAVLLQRAAAAACICPCCGGCHGLLRN</sequence>
<evidence type="ECO:0000313" key="3">
    <source>
        <dbReference type="Proteomes" id="UP001140949"/>
    </source>
</evidence>
<organism evidence="2 3">
    <name type="scientific">Iris pallida</name>
    <name type="common">Sweet iris</name>
    <dbReference type="NCBI Taxonomy" id="29817"/>
    <lineage>
        <taxon>Eukaryota</taxon>
        <taxon>Viridiplantae</taxon>
        <taxon>Streptophyta</taxon>
        <taxon>Embryophyta</taxon>
        <taxon>Tracheophyta</taxon>
        <taxon>Spermatophyta</taxon>
        <taxon>Magnoliopsida</taxon>
        <taxon>Liliopsida</taxon>
        <taxon>Asparagales</taxon>
        <taxon>Iridaceae</taxon>
        <taxon>Iridoideae</taxon>
        <taxon>Irideae</taxon>
        <taxon>Iris</taxon>
    </lineage>
</organism>
<dbReference type="AlphaFoldDB" id="A0AAX6GLJ7"/>
<proteinExistence type="predicted"/>
<dbReference type="Proteomes" id="UP001140949">
    <property type="component" value="Unassembled WGS sequence"/>
</dbReference>
<comment type="caution">
    <text evidence="2">The sequence shown here is derived from an EMBL/GenBank/DDBJ whole genome shotgun (WGS) entry which is preliminary data.</text>
</comment>
<evidence type="ECO:0000256" key="1">
    <source>
        <dbReference type="SAM" id="MobiDB-lite"/>
    </source>
</evidence>
<accession>A0AAX6GLJ7</accession>
<reference evidence="2" key="1">
    <citation type="journal article" date="2023" name="GigaByte">
        <title>Genome assembly of the bearded iris, Iris pallida Lam.</title>
        <authorList>
            <person name="Bruccoleri R.E."/>
            <person name="Oakeley E.J."/>
            <person name="Faust A.M.E."/>
            <person name="Altorfer M."/>
            <person name="Dessus-Babus S."/>
            <person name="Burckhardt D."/>
            <person name="Oertli M."/>
            <person name="Naumann U."/>
            <person name="Petersen F."/>
            <person name="Wong J."/>
        </authorList>
    </citation>
    <scope>NUCLEOTIDE SEQUENCE</scope>
    <source>
        <strain evidence="2">GSM-AAB239-AS_SAM_17_03QT</strain>
    </source>
</reference>
<keyword evidence="2" id="KW-0238">DNA-binding</keyword>
<keyword evidence="3" id="KW-1185">Reference proteome</keyword>
<keyword evidence="2" id="KW-0371">Homeobox</keyword>
<reference evidence="2" key="2">
    <citation type="submission" date="2023-04" db="EMBL/GenBank/DDBJ databases">
        <authorList>
            <person name="Bruccoleri R.E."/>
            <person name="Oakeley E.J."/>
            <person name="Faust A.-M."/>
            <person name="Dessus-Babus S."/>
            <person name="Altorfer M."/>
            <person name="Burckhardt D."/>
            <person name="Oertli M."/>
            <person name="Naumann U."/>
            <person name="Petersen F."/>
            <person name="Wong J."/>
        </authorList>
    </citation>
    <scope>NUCLEOTIDE SEQUENCE</scope>
    <source>
        <strain evidence="2">GSM-AAB239-AS_SAM_17_03QT</strain>
        <tissue evidence="2">Leaf</tissue>
    </source>
</reference>
<protein>
    <submittedName>
        <fullName evidence="2">Homeobox protein knotted-1-like 3</fullName>
    </submittedName>
</protein>
<dbReference type="EMBL" id="JANAVB010018199">
    <property type="protein sequence ID" value="KAJ6829669.1"/>
    <property type="molecule type" value="Genomic_DNA"/>
</dbReference>
<evidence type="ECO:0000313" key="2">
    <source>
        <dbReference type="EMBL" id="KAJ6829669.1"/>
    </source>
</evidence>
<name>A0AAX6GLJ7_IRIPA</name>
<gene>
    <name evidence="2" type="ORF">M6B38_356565</name>
</gene>
<feature type="region of interest" description="Disordered" evidence="1">
    <location>
        <begin position="29"/>
        <end position="62"/>
    </location>
</feature>